<name>A0AAN6WHU6_9PEZI</name>
<evidence type="ECO:0000256" key="1">
    <source>
        <dbReference type="SAM" id="MobiDB-lite"/>
    </source>
</evidence>
<dbReference type="EMBL" id="MU866086">
    <property type="protein sequence ID" value="KAK4181516.1"/>
    <property type="molecule type" value="Genomic_DNA"/>
</dbReference>
<gene>
    <name evidence="2" type="ORF">QBC36DRAFT_227294</name>
</gene>
<proteinExistence type="predicted"/>
<reference evidence="2" key="1">
    <citation type="journal article" date="2023" name="Mol. Phylogenet. Evol.">
        <title>Genome-scale phylogeny and comparative genomics of the fungal order Sordariales.</title>
        <authorList>
            <person name="Hensen N."/>
            <person name="Bonometti L."/>
            <person name="Westerberg I."/>
            <person name="Brannstrom I.O."/>
            <person name="Guillou S."/>
            <person name="Cros-Aarteil S."/>
            <person name="Calhoun S."/>
            <person name="Haridas S."/>
            <person name="Kuo A."/>
            <person name="Mondo S."/>
            <person name="Pangilinan J."/>
            <person name="Riley R."/>
            <person name="LaButti K."/>
            <person name="Andreopoulos B."/>
            <person name="Lipzen A."/>
            <person name="Chen C."/>
            <person name="Yan M."/>
            <person name="Daum C."/>
            <person name="Ng V."/>
            <person name="Clum A."/>
            <person name="Steindorff A."/>
            <person name="Ohm R.A."/>
            <person name="Martin F."/>
            <person name="Silar P."/>
            <person name="Natvig D.O."/>
            <person name="Lalanne C."/>
            <person name="Gautier V."/>
            <person name="Ament-Velasquez S.L."/>
            <person name="Kruys A."/>
            <person name="Hutchinson M.I."/>
            <person name="Powell A.J."/>
            <person name="Barry K."/>
            <person name="Miller A.N."/>
            <person name="Grigoriev I.V."/>
            <person name="Debuchy R."/>
            <person name="Gladieux P."/>
            <person name="Hiltunen Thoren M."/>
            <person name="Johannesson H."/>
        </authorList>
    </citation>
    <scope>NUCLEOTIDE SEQUENCE</scope>
    <source>
        <strain evidence="2">CBS 892.96</strain>
    </source>
</reference>
<sequence length="173" mass="18567">MCHQLAYALPCEHIKTQIVYCANATPNNSADGGEVKGSSAARSSSSSRKPKHKTKLDSKPSKSDRKNQGSGSPKDLSYKQPCANLTIQSLPYPMSPSFAESPVFFSSSPLSLNCPLSDCPFEMKGRCWNCCWCGKSGNRTGRCGCVMLVDGNSLRCEHLCCNDCEPASIGGCV</sequence>
<evidence type="ECO:0000313" key="2">
    <source>
        <dbReference type="EMBL" id="KAK4181516.1"/>
    </source>
</evidence>
<dbReference type="AlphaFoldDB" id="A0AAN6WHU6"/>
<protein>
    <submittedName>
        <fullName evidence="2">Uncharacterized protein</fullName>
    </submittedName>
</protein>
<evidence type="ECO:0000313" key="3">
    <source>
        <dbReference type="Proteomes" id="UP001302321"/>
    </source>
</evidence>
<feature type="compositionally biased region" description="Basic and acidic residues" evidence="1">
    <location>
        <begin position="55"/>
        <end position="67"/>
    </location>
</feature>
<keyword evidence="3" id="KW-1185">Reference proteome</keyword>
<feature type="region of interest" description="Disordered" evidence="1">
    <location>
        <begin position="30"/>
        <end position="79"/>
    </location>
</feature>
<dbReference type="Proteomes" id="UP001302321">
    <property type="component" value="Unassembled WGS sequence"/>
</dbReference>
<organism evidence="2 3">
    <name type="scientific">Triangularia setosa</name>
    <dbReference type="NCBI Taxonomy" id="2587417"/>
    <lineage>
        <taxon>Eukaryota</taxon>
        <taxon>Fungi</taxon>
        <taxon>Dikarya</taxon>
        <taxon>Ascomycota</taxon>
        <taxon>Pezizomycotina</taxon>
        <taxon>Sordariomycetes</taxon>
        <taxon>Sordariomycetidae</taxon>
        <taxon>Sordariales</taxon>
        <taxon>Podosporaceae</taxon>
        <taxon>Triangularia</taxon>
    </lineage>
</organism>
<comment type="caution">
    <text evidence="2">The sequence shown here is derived from an EMBL/GenBank/DDBJ whole genome shotgun (WGS) entry which is preliminary data.</text>
</comment>
<accession>A0AAN6WHU6</accession>
<feature type="compositionally biased region" description="Low complexity" evidence="1">
    <location>
        <begin position="38"/>
        <end position="47"/>
    </location>
</feature>
<reference evidence="2" key="2">
    <citation type="submission" date="2023-05" db="EMBL/GenBank/DDBJ databases">
        <authorList>
            <consortium name="Lawrence Berkeley National Laboratory"/>
            <person name="Steindorff A."/>
            <person name="Hensen N."/>
            <person name="Bonometti L."/>
            <person name="Westerberg I."/>
            <person name="Brannstrom I.O."/>
            <person name="Guillou S."/>
            <person name="Cros-Aarteil S."/>
            <person name="Calhoun S."/>
            <person name="Haridas S."/>
            <person name="Kuo A."/>
            <person name="Mondo S."/>
            <person name="Pangilinan J."/>
            <person name="Riley R."/>
            <person name="Labutti K."/>
            <person name="Andreopoulos B."/>
            <person name="Lipzen A."/>
            <person name="Chen C."/>
            <person name="Yanf M."/>
            <person name="Daum C."/>
            <person name="Ng V."/>
            <person name="Clum A."/>
            <person name="Ohm R."/>
            <person name="Martin F."/>
            <person name="Silar P."/>
            <person name="Natvig D."/>
            <person name="Lalanne C."/>
            <person name="Gautier V."/>
            <person name="Ament-Velasquez S.L."/>
            <person name="Kruys A."/>
            <person name="Hutchinson M.I."/>
            <person name="Powell A.J."/>
            <person name="Barry K."/>
            <person name="Miller A.N."/>
            <person name="Grigoriev I.V."/>
            <person name="Debuchy R."/>
            <person name="Gladieux P."/>
            <person name="Thoren M.H."/>
            <person name="Johannesson H."/>
        </authorList>
    </citation>
    <scope>NUCLEOTIDE SEQUENCE</scope>
    <source>
        <strain evidence="2">CBS 892.96</strain>
    </source>
</reference>